<evidence type="ECO:0000313" key="4">
    <source>
        <dbReference type="Proteomes" id="UP001597369"/>
    </source>
</evidence>
<dbReference type="RefSeq" id="WP_229961137.1">
    <property type="nucleotide sequence ID" value="NZ_JAJJWI010000010.1"/>
</dbReference>
<protein>
    <submittedName>
        <fullName evidence="3">Uncharacterized protein</fullName>
    </submittedName>
</protein>
<dbReference type="Proteomes" id="UP001597369">
    <property type="component" value="Unassembled WGS sequence"/>
</dbReference>
<evidence type="ECO:0000256" key="1">
    <source>
        <dbReference type="SAM" id="MobiDB-lite"/>
    </source>
</evidence>
<proteinExistence type="predicted"/>
<evidence type="ECO:0000256" key="2">
    <source>
        <dbReference type="SAM" id="Phobius"/>
    </source>
</evidence>
<feature type="region of interest" description="Disordered" evidence="1">
    <location>
        <begin position="1"/>
        <end position="20"/>
    </location>
</feature>
<feature type="compositionally biased region" description="Polar residues" evidence="1">
    <location>
        <begin position="1"/>
        <end position="10"/>
    </location>
</feature>
<organism evidence="3 4">
    <name type="scientific">Pontibacter silvestris</name>
    <dbReference type="NCBI Taxonomy" id="2305183"/>
    <lineage>
        <taxon>Bacteria</taxon>
        <taxon>Pseudomonadati</taxon>
        <taxon>Bacteroidota</taxon>
        <taxon>Cytophagia</taxon>
        <taxon>Cytophagales</taxon>
        <taxon>Hymenobacteraceae</taxon>
        <taxon>Pontibacter</taxon>
    </lineage>
</organism>
<evidence type="ECO:0000313" key="3">
    <source>
        <dbReference type="EMBL" id="MFD2066323.1"/>
    </source>
</evidence>
<dbReference type="EMBL" id="JBHUHV010000018">
    <property type="protein sequence ID" value="MFD2066323.1"/>
    <property type="molecule type" value="Genomic_DNA"/>
</dbReference>
<keyword evidence="4" id="KW-1185">Reference proteome</keyword>
<name>A0ABW4WUG2_9BACT</name>
<keyword evidence="2" id="KW-1133">Transmembrane helix</keyword>
<keyword evidence="2" id="KW-0472">Membrane</keyword>
<gene>
    <name evidence="3" type="ORF">ACFSKU_05460</name>
</gene>
<sequence>MENNSTNSLKNLVEEPSQVKDIMNDPEKGVDFYKTLPVKQKQYLVFAAAAGLVAYGIFLGKKGS</sequence>
<comment type="caution">
    <text evidence="3">The sequence shown here is derived from an EMBL/GenBank/DDBJ whole genome shotgun (WGS) entry which is preliminary data.</text>
</comment>
<keyword evidence="2" id="KW-0812">Transmembrane</keyword>
<reference evidence="4" key="1">
    <citation type="journal article" date="2019" name="Int. J. Syst. Evol. Microbiol.">
        <title>The Global Catalogue of Microorganisms (GCM) 10K type strain sequencing project: providing services to taxonomists for standard genome sequencing and annotation.</title>
        <authorList>
            <consortium name="The Broad Institute Genomics Platform"/>
            <consortium name="The Broad Institute Genome Sequencing Center for Infectious Disease"/>
            <person name="Wu L."/>
            <person name="Ma J."/>
        </authorList>
    </citation>
    <scope>NUCLEOTIDE SEQUENCE [LARGE SCALE GENOMIC DNA]</scope>
    <source>
        <strain evidence="4">JCM 16545</strain>
    </source>
</reference>
<feature type="transmembrane region" description="Helical" evidence="2">
    <location>
        <begin position="43"/>
        <end position="60"/>
    </location>
</feature>
<accession>A0ABW4WUG2</accession>